<protein>
    <submittedName>
        <fullName evidence="2">Pistil-specific extensin-like protein</fullName>
    </submittedName>
</protein>
<dbReference type="PANTHER" id="PTHR33470:SF22">
    <property type="entry name" value="POLLEN OLE E 1 ALLERGEN AND EXTENSIN FAMILY PROTEIN"/>
    <property type="match status" value="1"/>
</dbReference>
<dbReference type="GO" id="GO:0071944">
    <property type="term" value="C:cell periphery"/>
    <property type="evidence" value="ECO:0007669"/>
    <property type="project" value="TreeGrafter"/>
</dbReference>
<dbReference type="Pfam" id="PF01190">
    <property type="entry name" value="Pollen_Ole_e_1"/>
    <property type="match status" value="1"/>
</dbReference>
<comment type="caution">
    <text evidence="2">The sequence shown here is derived from an EMBL/GenBank/DDBJ whole genome shotgun (WGS) entry which is preliminary data.</text>
</comment>
<dbReference type="AlphaFoldDB" id="A0A830CAT6"/>
<keyword evidence="1" id="KW-0732">Signal</keyword>
<gene>
    <name evidence="2" type="ORF">PHJA_001777000</name>
</gene>
<name>A0A830CAT6_9LAMI</name>
<evidence type="ECO:0000256" key="1">
    <source>
        <dbReference type="ARBA" id="ARBA00022729"/>
    </source>
</evidence>
<feature type="non-terminal residue" evidence="2">
    <location>
        <position position="156"/>
    </location>
</feature>
<keyword evidence="3" id="KW-1185">Reference proteome</keyword>
<organism evidence="2 3">
    <name type="scientific">Phtheirospermum japonicum</name>
    <dbReference type="NCBI Taxonomy" id="374723"/>
    <lineage>
        <taxon>Eukaryota</taxon>
        <taxon>Viridiplantae</taxon>
        <taxon>Streptophyta</taxon>
        <taxon>Embryophyta</taxon>
        <taxon>Tracheophyta</taxon>
        <taxon>Spermatophyta</taxon>
        <taxon>Magnoliopsida</taxon>
        <taxon>eudicotyledons</taxon>
        <taxon>Gunneridae</taxon>
        <taxon>Pentapetalae</taxon>
        <taxon>asterids</taxon>
        <taxon>lamiids</taxon>
        <taxon>Lamiales</taxon>
        <taxon>Orobanchaceae</taxon>
        <taxon>Orobanchaceae incertae sedis</taxon>
        <taxon>Phtheirospermum</taxon>
    </lineage>
</organism>
<dbReference type="Proteomes" id="UP000653305">
    <property type="component" value="Unassembled WGS sequence"/>
</dbReference>
<reference evidence="2" key="1">
    <citation type="submission" date="2020-07" db="EMBL/GenBank/DDBJ databases">
        <title>Ethylene signaling mediates host invasion by parasitic plants.</title>
        <authorList>
            <person name="Yoshida S."/>
        </authorList>
    </citation>
    <scope>NUCLEOTIDE SEQUENCE</scope>
    <source>
        <strain evidence="2">Okayama</strain>
    </source>
</reference>
<dbReference type="PANTHER" id="PTHR33470">
    <property type="entry name" value="OS01G0164075 PROTEIN"/>
    <property type="match status" value="1"/>
</dbReference>
<accession>A0A830CAT6</accession>
<dbReference type="OrthoDB" id="665669at2759"/>
<dbReference type="EMBL" id="BMAC01000433">
    <property type="protein sequence ID" value="GFP96329.1"/>
    <property type="molecule type" value="Genomic_DNA"/>
</dbReference>
<sequence>PVLPPVKPPTLPPVYPPPKNIVAVQGVVFCQSLCKYRGVNTLLGASPLAGAEVKFVCTDKKKSWAKKTKSDKNGFFYFKPAKLKTGDARKCRVFLVKSRNSKCTAPTNLNRGRGGAILIPAAQPPVKGKSKKQKPFSLYSVGPFSFETAKGSRCHY</sequence>
<evidence type="ECO:0000313" key="2">
    <source>
        <dbReference type="EMBL" id="GFP96329.1"/>
    </source>
</evidence>
<evidence type="ECO:0000313" key="3">
    <source>
        <dbReference type="Proteomes" id="UP000653305"/>
    </source>
</evidence>
<proteinExistence type="predicted"/>